<evidence type="ECO:0000256" key="1">
    <source>
        <dbReference type="SAM" id="MobiDB-lite"/>
    </source>
</evidence>
<name>A0ABQ5IFS2_9ASTR</name>
<protein>
    <submittedName>
        <fullName evidence="2">Uncharacterized protein</fullName>
    </submittedName>
</protein>
<gene>
    <name evidence="2" type="ORF">Tco_1094523</name>
</gene>
<reference evidence="2" key="2">
    <citation type="submission" date="2022-01" db="EMBL/GenBank/DDBJ databases">
        <authorList>
            <person name="Yamashiro T."/>
            <person name="Shiraishi A."/>
            <person name="Satake H."/>
            <person name="Nakayama K."/>
        </authorList>
    </citation>
    <scope>NUCLEOTIDE SEQUENCE</scope>
</reference>
<sequence>MKKPEAPKKEKTPPASESIKSGGGKQKKKIQESYMRQCRLQKRHNVLSFWPWATPSLLSRSLRADVYGSLFQQSERRSVPGHKSFVSECPLATDVQAMLGDSSNSRSAESTLKDMDLTSRAVLFVTCLTDSKTLEHYNIYHFPQRQIRGIPGDLSLGIGFPGDMSPGICQTEKLDGDTFPGDNAGPT</sequence>
<feature type="compositionally biased region" description="Basic and acidic residues" evidence="1">
    <location>
        <begin position="1"/>
        <end position="12"/>
    </location>
</feature>
<evidence type="ECO:0000313" key="3">
    <source>
        <dbReference type="Proteomes" id="UP001151760"/>
    </source>
</evidence>
<feature type="region of interest" description="Disordered" evidence="1">
    <location>
        <begin position="1"/>
        <end position="32"/>
    </location>
</feature>
<evidence type="ECO:0000313" key="2">
    <source>
        <dbReference type="EMBL" id="GJT99005.1"/>
    </source>
</evidence>
<organism evidence="2 3">
    <name type="scientific">Tanacetum coccineum</name>
    <dbReference type="NCBI Taxonomy" id="301880"/>
    <lineage>
        <taxon>Eukaryota</taxon>
        <taxon>Viridiplantae</taxon>
        <taxon>Streptophyta</taxon>
        <taxon>Embryophyta</taxon>
        <taxon>Tracheophyta</taxon>
        <taxon>Spermatophyta</taxon>
        <taxon>Magnoliopsida</taxon>
        <taxon>eudicotyledons</taxon>
        <taxon>Gunneridae</taxon>
        <taxon>Pentapetalae</taxon>
        <taxon>asterids</taxon>
        <taxon>campanulids</taxon>
        <taxon>Asterales</taxon>
        <taxon>Asteraceae</taxon>
        <taxon>Asteroideae</taxon>
        <taxon>Anthemideae</taxon>
        <taxon>Anthemidinae</taxon>
        <taxon>Tanacetum</taxon>
    </lineage>
</organism>
<proteinExistence type="predicted"/>
<comment type="caution">
    <text evidence="2">The sequence shown here is derived from an EMBL/GenBank/DDBJ whole genome shotgun (WGS) entry which is preliminary data.</text>
</comment>
<dbReference type="Proteomes" id="UP001151760">
    <property type="component" value="Unassembled WGS sequence"/>
</dbReference>
<keyword evidence="3" id="KW-1185">Reference proteome</keyword>
<reference evidence="2" key="1">
    <citation type="journal article" date="2022" name="Int. J. Mol. Sci.">
        <title>Draft Genome of Tanacetum Coccineum: Genomic Comparison of Closely Related Tanacetum-Family Plants.</title>
        <authorList>
            <person name="Yamashiro T."/>
            <person name="Shiraishi A."/>
            <person name="Nakayama K."/>
            <person name="Satake H."/>
        </authorList>
    </citation>
    <scope>NUCLEOTIDE SEQUENCE</scope>
</reference>
<dbReference type="EMBL" id="BQNB010020728">
    <property type="protein sequence ID" value="GJT99005.1"/>
    <property type="molecule type" value="Genomic_DNA"/>
</dbReference>
<accession>A0ABQ5IFS2</accession>